<protein>
    <submittedName>
        <fullName evidence="1">Biliverdin-producing heme oxygenase</fullName>
    </submittedName>
</protein>
<dbReference type="SUPFAM" id="SSF48613">
    <property type="entry name" value="Heme oxygenase-like"/>
    <property type="match status" value="1"/>
</dbReference>
<proteinExistence type="predicted"/>
<dbReference type="RefSeq" id="WP_273678024.1">
    <property type="nucleotide sequence ID" value="NZ_JAQQXQ010000006.1"/>
</dbReference>
<keyword evidence="2" id="KW-1185">Reference proteome</keyword>
<sequence length="195" mass="20744">MAAGKQQKGLDDDLRSHLRAATMAAHDLLDHAMQEASGWQQREDYARFLELQHAARAPIEDWLDAHAPDGLNPPHQTPLIAHDLAALGRPAPEPAPMFTIGRTGAGHALGAAWVLAGSALGNRSIAKQVRRIGGGAWPMAFLGDDAMLGFWQALRSRIEQHPGTDEAEGATDAATAVFAHFLALAEKAQTAEAVA</sequence>
<accession>A0ABT5JQM7</accession>
<dbReference type="EMBL" id="JAQQXQ010000006">
    <property type="protein sequence ID" value="MDC8754829.1"/>
    <property type="molecule type" value="Genomic_DNA"/>
</dbReference>
<organism evidence="1 2">
    <name type="scientific">Erythrobacter fulvus</name>
    <dbReference type="NCBI Taxonomy" id="2987523"/>
    <lineage>
        <taxon>Bacteria</taxon>
        <taxon>Pseudomonadati</taxon>
        <taxon>Pseudomonadota</taxon>
        <taxon>Alphaproteobacteria</taxon>
        <taxon>Sphingomonadales</taxon>
        <taxon>Erythrobacteraceae</taxon>
        <taxon>Erythrobacter/Porphyrobacter group</taxon>
        <taxon>Erythrobacter</taxon>
    </lineage>
</organism>
<comment type="caution">
    <text evidence="1">The sequence shown here is derived from an EMBL/GenBank/DDBJ whole genome shotgun (WGS) entry which is preliminary data.</text>
</comment>
<dbReference type="CDD" id="cd19166">
    <property type="entry name" value="HemeO-bac"/>
    <property type="match status" value="1"/>
</dbReference>
<dbReference type="Proteomes" id="UP001216558">
    <property type="component" value="Unassembled WGS sequence"/>
</dbReference>
<evidence type="ECO:0000313" key="2">
    <source>
        <dbReference type="Proteomes" id="UP001216558"/>
    </source>
</evidence>
<evidence type="ECO:0000313" key="1">
    <source>
        <dbReference type="EMBL" id="MDC8754829.1"/>
    </source>
</evidence>
<reference evidence="1 2" key="1">
    <citation type="submission" date="2022-10" db="EMBL/GenBank/DDBJ databases">
        <title>Erythrobacter sp. sf7 Genome sequencing.</title>
        <authorList>
            <person name="Park S."/>
        </authorList>
    </citation>
    <scope>NUCLEOTIDE SEQUENCE [LARGE SCALE GENOMIC DNA]</scope>
    <source>
        <strain evidence="2">sf7</strain>
    </source>
</reference>
<dbReference type="InterPro" id="IPR016084">
    <property type="entry name" value="Haem_Oase-like_multi-hlx"/>
</dbReference>
<name>A0ABT5JQM7_9SPHN</name>
<gene>
    <name evidence="1" type="ORF">OIK40_09270</name>
</gene>
<dbReference type="Gene3D" id="1.20.910.10">
    <property type="entry name" value="Heme oxygenase-like"/>
    <property type="match status" value="1"/>
</dbReference>